<evidence type="ECO:0000256" key="3">
    <source>
        <dbReference type="ARBA" id="ARBA00022692"/>
    </source>
</evidence>
<evidence type="ECO:0000259" key="7">
    <source>
        <dbReference type="PROSITE" id="PS50850"/>
    </source>
</evidence>
<dbReference type="GO" id="GO:0005886">
    <property type="term" value="C:plasma membrane"/>
    <property type="evidence" value="ECO:0007669"/>
    <property type="project" value="UniProtKB-SubCell"/>
</dbReference>
<dbReference type="Gene3D" id="1.20.1250.20">
    <property type="entry name" value="MFS general substrate transporter like domains"/>
    <property type="match status" value="2"/>
</dbReference>
<reference evidence="8 9" key="1">
    <citation type="submission" date="2016-10" db="EMBL/GenBank/DDBJ databases">
        <authorList>
            <person name="de Groot N.N."/>
        </authorList>
    </citation>
    <scope>NUCLEOTIDE SEQUENCE [LARGE SCALE GENOMIC DNA]</scope>
    <source>
        <strain evidence="8 9">DSM 1736</strain>
    </source>
</reference>
<dbReference type="InterPro" id="IPR052714">
    <property type="entry name" value="MFS_Exporter"/>
</dbReference>
<feature type="transmembrane region" description="Helical" evidence="6">
    <location>
        <begin position="48"/>
        <end position="68"/>
    </location>
</feature>
<evidence type="ECO:0000256" key="2">
    <source>
        <dbReference type="ARBA" id="ARBA00022448"/>
    </source>
</evidence>
<dbReference type="CDD" id="cd17489">
    <property type="entry name" value="MFS_YfcJ_like"/>
    <property type="match status" value="1"/>
</dbReference>
<dbReference type="RefSeq" id="WP_092070378.1">
    <property type="nucleotide sequence ID" value="NZ_FNHB01000002.1"/>
</dbReference>
<feature type="transmembrane region" description="Helical" evidence="6">
    <location>
        <begin position="80"/>
        <end position="107"/>
    </location>
</feature>
<evidence type="ECO:0000256" key="1">
    <source>
        <dbReference type="ARBA" id="ARBA00004651"/>
    </source>
</evidence>
<dbReference type="InterPro" id="IPR036259">
    <property type="entry name" value="MFS_trans_sf"/>
</dbReference>
<dbReference type="InterPro" id="IPR020846">
    <property type="entry name" value="MFS_dom"/>
</dbReference>
<evidence type="ECO:0000313" key="9">
    <source>
        <dbReference type="Proteomes" id="UP000214880"/>
    </source>
</evidence>
<feature type="transmembrane region" description="Helical" evidence="6">
    <location>
        <begin position="237"/>
        <end position="256"/>
    </location>
</feature>
<proteinExistence type="predicted"/>
<evidence type="ECO:0000313" key="8">
    <source>
        <dbReference type="EMBL" id="SDM09693.1"/>
    </source>
</evidence>
<keyword evidence="4 6" id="KW-1133">Transmembrane helix</keyword>
<dbReference type="AlphaFoldDB" id="A0A1G9QFE1"/>
<organism evidence="8 9">
    <name type="scientific">Dendrosporobacter quercicolus</name>
    <dbReference type="NCBI Taxonomy" id="146817"/>
    <lineage>
        <taxon>Bacteria</taxon>
        <taxon>Bacillati</taxon>
        <taxon>Bacillota</taxon>
        <taxon>Negativicutes</taxon>
        <taxon>Selenomonadales</taxon>
        <taxon>Sporomusaceae</taxon>
        <taxon>Dendrosporobacter</taxon>
    </lineage>
</organism>
<feature type="transmembrane region" description="Helical" evidence="6">
    <location>
        <begin position="140"/>
        <end position="160"/>
    </location>
</feature>
<dbReference type="PANTHER" id="PTHR23531">
    <property type="entry name" value="QUINOLENE RESISTANCE PROTEIN NORA"/>
    <property type="match status" value="1"/>
</dbReference>
<sequence length="390" mass="40686">MNQPIATAKLWSKDFLLVIAVNFLVFTAMYMLLPTLPLYAQDMSGSQSMAGLIVGIFTLAAVAFRPWFGNLLDHTGRKNILLAGMAIFAVTTAAYSGTTLIIVLLAIRLLQGIGWSATTTATGTIASDVIPAARRAEGMAYFGMASTAAMSVGPAWGLYLTAQSGYSSLFALAAGLAALGLATACLIKGEHPAPGIGKTARRGVMIEKTAVPPSLVLLLVSFTYGGILTFLPAYAAFRGVADSGVFFTTFALALLLTRPLMGRSADKFGFSAVLLPGMLLLAAALLVLLFATSLTGFLIAAVLYGLGFGSVQPILNAIAITLTRPERRGAANATFMSAMDTGIGLGAIIWGVVAEKLGFTYIYGCSAALILLALGLYLILLHKRLPANAN</sequence>
<feature type="transmembrane region" description="Helical" evidence="6">
    <location>
        <begin position="210"/>
        <end position="231"/>
    </location>
</feature>
<feature type="transmembrane region" description="Helical" evidence="6">
    <location>
        <begin position="166"/>
        <end position="189"/>
    </location>
</feature>
<feature type="domain" description="Major facilitator superfamily (MFS) profile" evidence="7">
    <location>
        <begin position="14"/>
        <end position="385"/>
    </location>
</feature>
<accession>A0A1G9QFE1</accession>
<dbReference type="OrthoDB" id="9814001at2"/>
<keyword evidence="2" id="KW-0813">Transport</keyword>
<keyword evidence="3 6" id="KW-0812">Transmembrane</keyword>
<feature type="transmembrane region" description="Helical" evidence="6">
    <location>
        <begin position="359"/>
        <end position="380"/>
    </location>
</feature>
<keyword evidence="5 6" id="KW-0472">Membrane</keyword>
<dbReference type="SUPFAM" id="SSF103473">
    <property type="entry name" value="MFS general substrate transporter"/>
    <property type="match status" value="1"/>
</dbReference>
<dbReference type="STRING" id="146817.SAMN04488502_102153"/>
<name>A0A1G9QFE1_9FIRM</name>
<feature type="transmembrane region" description="Helical" evidence="6">
    <location>
        <begin position="15"/>
        <end position="36"/>
    </location>
</feature>
<dbReference type="GO" id="GO:0022857">
    <property type="term" value="F:transmembrane transporter activity"/>
    <property type="evidence" value="ECO:0007669"/>
    <property type="project" value="InterPro"/>
</dbReference>
<feature type="transmembrane region" description="Helical" evidence="6">
    <location>
        <begin position="297"/>
        <end position="322"/>
    </location>
</feature>
<dbReference type="Pfam" id="PF07690">
    <property type="entry name" value="MFS_1"/>
    <property type="match status" value="1"/>
</dbReference>
<evidence type="ECO:0000256" key="6">
    <source>
        <dbReference type="SAM" id="Phobius"/>
    </source>
</evidence>
<feature type="transmembrane region" description="Helical" evidence="6">
    <location>
        <begin position="268"/>
        <end position="291"/>
    </location>
</feature>
<gene>
    <name evidence="8" type="ORF">SAMN04488502_102153</name>
</gene>
<protein>
    <submittedName>
        <fullName evidence="8">Predicted arabinose efflux permease, MFS family</fullName>
    </submittedName>
</protein>
<evidence type="ECO:0000256" key="4">
    <source>
        <dbReference type="ARBA" id="ARBA00022989"/>
    </source>
</evidence>
<feature type="transmembrane region" description="Helical" evidence="6">
    <location>
        <begin position="334"/>
        <end position="353"/>
    </location>
</feature>
<dbReference type="EMBL" id="FNHB01000002">
    <property type="protein sequence ID" value="SDM09693.1"/>
    <property type="molecule type" value="Genomic_DNA"/>
</dbReference>
<comment type="subcellular location">
    <subcellularLocation>
        <location evidence="1">Cell membrane</location>
        <topology evidence="1">Multi-pass membrane protein</topology>
    </subcellularLocation>
</comment>
<dbReference type="Proteomes" id="UP000214880">
    <property type="component" value="Unassembled WGS sequence"/>
</dbReference>
<dbReference type="PANTHER" id="PTHR23531:SF1">
    <property type="entry name" value="QUINOLENE RESISTANCE PROTEIN NORA"/>
    <property type="match status" value="1"/>
</dbReference>
<evidence type="ECO:0000256" key="5">
    <source>
        <dbReference type="ARBA" id="ARBA00023136"/>
    </source>
</evidence>
<keyword evidence="9" id="KW-1185">Reference proteome</keyword>
<dbReference type="InterPro" id="IPR011701">
    <property type="entry name" value="MFS"/>
</dbReference>
<dbReference type="PROSITE" id="PS50850">
    <property type="entry name" value="MFS"/>
    <property type="match status" value="1"/>
</dbReference>